<evidence type="ECO:0000256" key="1">
    <source>
        <dbReference type="SAM" id="SignalP"/>
    </source>
</evidence>
<dbReference type="RefSeq" id="WP_143814339.1">
    <property type="nucleotide sequence ID" value="NZ_FUXP01000017.1"/>
</dbReference>
<protein>
    <submittedName>
        <fullName evidence="2">Uncharacterized protein</fullName>
    </submittedName>
</protein>
<organism evidence="2 3">
    <name type="scientific">Lysobacter spongiicola DSM 21749</name>
    <dbReference type="NCBI Taxonomy" id="1122188"/>
    <lineage>
        <taxon>Bacteria</taxon>
        <taxon>Pseudomonadati</taxon>
        <taxon>Pseudomonadota</taxon>
        <taxon>Gammaproteobacteria</taxon>
        <taxon>Lysobacterales</taxon>
        <taxon>Lysobacteraceae</taxon>
        <taxon>Novilysobacter</taxon>
    </lineage>
</organism>
<dbReference type="OrthoDB" id="6028431at2"/>
<feature type="chain" id="PRO_5012482056" evidence="1">
    <location>
        <begin position="21"/>
        <end position="136"/>
    </location>
</feature>
<dbReference type="PROSITE" id="PS51257">
    <property type="entry name" value="PROKAR_LIPOPROTEIN"/>
    <property type="match status" value="1"/>
</dbReference>
<dbReference type="STRING" id="1122188.SAMN02745674_02813"/>
<sequence length="136" mass="14619">MKLFGSLVFMLFAAAGCATPGGSGDPFLPLLDQVPEGQDEVFLTAALGGVPVIEHGCVRIASIDGETRTVLWHRGTELGRDATGYFLRNTVTGTAYHFGQQMVFGGGEMPKNWAERGYPEIAKRCGPPYASGWLPR</sequence>
<evidence type="ECO:0000313" key="3">
    <source>
        <dbReference type="Proteomes" id="UP000190061"/>
    </source>
</evidence>
<feature type="signal peptide" evidence="1">
    <location>
        <begin position="1"/>
        <end position="20"/>
    </location>
</feature>
<keyword evidence="3" id="KW-1185">Reference proteome</keyword>
<accession>A0A1T4SEZ0</accession>
<gene>
    <name evidence="2" type="ORF">SAMN02745674_02813</name>
</gene>
<keyword evidence="1" id="KW-0732">Signal</keyword>
<proteinExistence type="predicted"/>
<dbReference type="EMBL" id="FUXP01000017">
    <property type="protein sequence ID" value="SKA26864.1"/>
    <property type="molecule type" value="Genomic_DNA"/>
</dbReference>
<evidence type="ECO:0000313" key="2">
    <source>
        <dbReference type="EMBL" id="SKA26864.1"/>
    </source>
</evidence>
<reference evidence="2 3" key="1">
    <citation type="submission" date="2017-02" db="EMBL/GenBank/DDBJ databases">
        <authorList>
            <person name="Peterson S.W."/>
        </authorList>
    </citation>
    <scope>NUCLEOTIDE SEQUENCE [LARGE SCALE GENOMIC DNA]</scope>
    <source>
        <strain evidence="2 3">DSM 21749</strain>
    </source>
</reference>
<dbReference type="Proteomes" id="UP000190061">
    <property type="component" value="Unassembled WGS sequence"/>
</dbReference>
<name>A0A1T4SEZ0_9GAMM</name>
<dbReference type="AlphaFoldDB" id="A0A1T4SEZ0"/>